<gene>
    <name evidence="3" type="ORF">TICRE_04590</name>
</gene>
<sequence>MRFSLEILLEEDRIIKDKNRMFISLIKHSLESYDKEYYESLYGKEPNKVKSFTFSLYMGNCIFEREEILIPNKKIILNFSTNSMEDSLYFYNSFLAQKGKPYHIKGNTMTINKINLVKEKLIVSDEVIFKSISPVVSREHRGNNHDTWYYSLNEEKGKQIFMENLKLQLIDEFGEERRFDIDKVEVEILNNKEVKVKHYGIEVLSNICRLKIKAKPYILDYLYKAGISSRRSQGFGMMDLV</sequence>
<proteinExistence type="predicted"/>
<dbReference type="InterPro" id="IPR045747">
    <property type="entry name" value="CRISPR-assoc_prot_Cas6_N_sf"/>
</dbReference>
<dbReference type="Proteomes" id="UP000186112">
    <property type="component" value="Unassembled WGS sequence"/>
</dbReference>
<accession>A0A1U7M8F9</accession>
<keyword evidence="1" id="KW-0051">Antiviral defense</keyword>
<dbReference type="Pfam" id="PF01881">
    <property type="entry name" value="Cas_Cas6_C"/>
    <property type="match status" value="1"/>
</dbReference>
<evidence type="ECO:0000313" key="3">
    <source>
        <dbReference type="EMBL" id="OLS03602.1"/>
    </source>
</evidence>
<dbReference type="OrthoDB" id="45555at2"/>
<dbReference type="RefSeq" id="WP_075724710.1">
    <property type="nucleotide sequence ID" value="NZ_LTDM01000005.1"/>
</dbReference>
<dbReference type="Gene3D" id="3.30.70.1900">
    <property type="match status" value="1"/>
</dbReference>
<dbReference type="GO" id="GO:0051607">
    <property type="term" value="P:defense response to virus"/>
    <property type="evidence" value="ECO:0007669"/>
    <property type="project" value="UniProtKB-KW"/>
</dbReference>
<reference evidence="3 4" key="1">
    <citation type="submission" date="2016-02" db="EMBL/GenBank/DDBJ databases">
        <title>Genome sequence of Tissierella creatinophila DSM 6911.</title>
        <authorList>
            <person name="Poehlein A."/>
            <person name="Daniel R."/>
        </authorList>
    </citation>
    <scope>NUCLEOTIDE SEQUENCE [LARGE SCALE GENOMIC DNA]</scope>
    <source>
        <strain evidence="3 4">DSM 6911</strain>
    </source>
</reference>
<evidence type="ECO:0000256" key="1">
    <source>
        <dbReference type="ARBA" id="ARBA00023118"/>
    </source>
</evidence>
<dbReference type="NCBIfam" id="TIGR01877">
    <property type="entry name" value="cas_cas6"/>
    <property type="match status" value="1"/>
</dbReference>
<dbReference type="InterPro" id="IPR049435">
    <property type="entry name" value="Cas_Cas6_C"/>
</dbReference>
<dbReference type="PANTHER" id="PTHR36984">
    <property type="entry name" value="CRISPR-ASSOCIATED ENDORIBONUCLEASE CAS6 1"/>
    <property type="match status" value="1"/>
</dbReference>
<feature type="domain" description="CRISPR associated protein Cas6 C-terminal" evidence="2">
    <location>
        <begin position="118"/>
        <end position="240"/>
    </location>
</feature>
<dbReference type="InterPro" id="IPR010156">
    <property type="entry name" value="CRISPR-assoc_prot_Cas6"/>
</dbReference>
<dbReference type="Gene3D" id="3.30.70.1890">
    <property type="match status" value="1"/>
</dbReference>
<name>A0A1U7M8F9_TISCR</name>
<dbReference type="CDD" id="cd21140">
    <property type="entry name" value="Cas6_I-like"/>
    <property type="match status" value="1"/>
</dbReference>
<keyword evidence="4" id="KW-1185">Reference proteome</keyword>
<protein>
    <submittedName>
        <fullName evidence="3">CRISPR associated protein Cas6</fullName>
    </submittedName>
</protein>
<evidence type="ECO:0000313" key="4">
    <source>
        <dbReference type="Proteomes" id="UP000186112"/>
    </source>
</evidence>
<dbReference type="EMBL" id="LTDM01000005">
    <property type="protein sequence ID" value="OLS03602.1"/>
    <property type="molecule type" value="Genomic_DNA"/>
</dbReference>
<dbReference type="AlphaFoldDB" id="A0A1U7M8F9"/>
<comment type="caution">
    <text evidence="3">The sequence shown here is derived from an EMBL/GenBank/DDBJ whole genome shotgun (WGS) entry which is preliminary data.</text>
</comment>
<dbReference type="GO" id="GO:0016788">
    <property type="term" value="F:hydrolase activity, acting on ester bonds"/>
    <property type="evidence" value="ECO:0007669"/>
    <property type="project" value="InterPro"/>
</dbReference>
<dbReference type="PANTHER" id="PTHR36984:SF3">
    <property type="entry name" value="CRISPR-ASSOCIATED ENDORIBONUCLEASE CAS6"/>
    <property type="match status" value="1"/>
</dbReference>
<evidence type="ECO:0000259" key="2">
    <source>
        <dbReference type="Pfam" id="PF01881"/>
    </source>
</evidence>
<organism evidence="3 4">
    <name type="scientific">Tissierella creatinophila DSM 6911</name>
    <dbReference type="NCBI Taxonomy" id="1123403"/>
    <lineage>
        <taxon>Bacteria</taxon>
        <taxon>Bacillati</taxon>
        <taxon>Bacillota</taxon>
        <taxon>Tissierellia</taxon>
        <taxon>Tissierellales</taxon>
        <taxon>Tissierellaceae</taxon>
        <taxon>Tissierella</taxon>
    </lineage>
</organism>